<dbReference type="PANTHER" id="PTHR43193:SF2">
    <property type="entry name" value="POLYFERREDOXIN PROTEIN FWDF"/>
    <property type="match status" value="1"/>
</dbReference>
<keyword evidence="2" id="KW-0408">Iron</keyword>
<dbReference type="InterPro" id="IPR052977">
    <property type="entry name" value="Polyferredoxin-like_ET"/>
</dbReference>
<dbReference type="GO" id="GO:0046872">
    <property type="term" value="F:metal ion binding"/>
    <property type="evidence" value="ECO:0007669"/>
    <property type="project" value="UniProtKB-KW"/>
</dbReference>
<reference evidence="5 6" key="1">
    <citation type="submission" date="2018-08" db="EMBL/GenBank/DDBJ databases">
        <title>A genome reference for cultivated species of the human gut microbiota.</title>
        <authorList>
            <person name="Zou Y."/>
            <person name="Xue W."/>
            <person name="Luo G."/>
        </authorList>
    </citation>
    <scope>NUCLEOTIDE SEQUENCE [LARGE SCALE GENOMIC DNA]</scope>
    <source>
        <strain evidence="5 6">AM35-14</strain>
    </source>
</reference>
<dbReference type="InterPro" id="IPR017896">
    <property type="entry name" value="4Fe4S_Fe-S-bd"/>
</dbReference>
<dbReference type="PANTHER" id="PTHR43193">
    <property type="match status" value="1"/>
</dbReference>
<keyword evidence="3" id="KW-0411">Iron-sulfur</keyword>
<protein>
    <submittedName>
        <fullName evidence="5">4Fe-4S dicluster domain-containing protein</fullName>
    </submittedName>
</protein>
<evidence type="ECO:0000259" key="4">
    <source>
        <dbReference type="PROSITE" id="PS51379"/>
    </source>
</evidence>
<proteinExistence type="predicted"/>
<dbReference type="AlphaFoldDB" id="A0A414AX72"/>
<keyword evidence="1" id="KW-0479">Metal-binding</keyword>
<evidence type="ECO:0000256" key="1">
    <source>
        <dbReference type="ARBA" id="ARBA00022723"/>
    </source>
</evidence>
<dbReference type="GO" id="GO:0051536">
    <property type="term" value="F:iron-sulfur cluster binding"/>
    <property type="evidence" value="ECO:0007669"/>
    <property type="project" value="UniProtKB-KW"/>
</dbReference>
<evidence type="ECO:0000256" key="2">
    <source>
        <dbReference type="ARBA" id="ARBA00023004"/>
    </source>
</evidence>
<dbReference type="Pfam" id="PF12838">
    <property type="entry name" value="Fer4_7"/>
    <property type="match status" value="1"/>
</dbReference>
<feature type="domain" description="4Fe-4S ferredoxin-type" evidence="4">
    <location>
        <begin position="35"/>
        <end position="64"/>
    </location>
</feature>
<dbReference type="InterPro" id="IPR017900">
    <property type="entry name" value="4Fe4S_Fe_S_CS"/>
</dbReference>
<name>A0A414AX72_9FIRM</name>
<organism evidence="5 6">
    <name type="scientific">Enterocloster bolteae</name>
    <dbReference type="NCBI Taxonomy" id="208479"/>
    <lineage>
        <taxon>Bacteria</taxon>
        <taxon>Bacillati</taxon>
        <taxon>Bacillota</taxon>
        <taxon>Clostridia</taxon>
        <taxon>Lachnospirales</taxon>
        <taxon>Lachnospiraceae</taxon>
        <taxon>Enterocloster</taxon>
    </lineage>
</organism>
<accession>A0A414AX72</accession>
<evidence type="ECO:0000313" key="6">
    <source>
        <dbReference type="Proteomes" id="UP000283975"/>
    </source>
</evidence>
<evidence type="ECO:0000256" key="3">
    <source>
        <dbReference type="ARBA" id="ARBA00023014"/>
    </source>
</evidence>
<evidence type="ECO:0000313" key="5">
    <source>
        <dbReference type="EMBL" id="RHC56514.1"/>
    </source>
</evidence>
<dbReference type="Proteomes" id="UP000283975">
    <property type="component" value="Unassembled WGS sequence"/>
</dbReference>
<dbReference type="PROSITE" id="PS51379">
    <property type="entry name" value="4FE4S_FER_2"/>
    <property type="match status" value="2"/>
</dbReference>
<dbReference type="PROSITE" id="PS00198">
    <property type="entry name" value="4FE4S_FER_1"/>
    <property type="match status" value="1"/>
</dbReference>
<sequence>MINICDTSVCTGCAMCASVCRKNAITMVESPEGFLYPYIDVDKCVECHECEKKCPAILCAVRNPESDFYMGWHKDKDVLLSSSSGGIFTAIADYIFDNGGVVFGVVRDPEINRVYHTYTECRDNLDPFRLSKYYQSEVGEIYKTIASFLKKGRLVLFTGSACQIAGLYSYLNNKRFENLITMDVLCHGVASKKVIDSYIESQEKRYHKKISNLFFRTKEEKNGWCRGGGD</sequence>
<feature type="domain" description="4Fe-4S ferredoxin-type" evidence="4">
    <location>
        <begin position="1"/>
        <end position="30"/>
    </location>
</feature>
<dbReference type="SUPFAM" id="SSF54862">
    <property type="entry name" value="4Fe-4S ferredoxins"/>
    <property type="match status" value="1"/>
</dbReference>
<comment type="caution">
    <text evidence="5">The sequence shown here is derived from an EMBL/GenBank/DDBJ whole genome shotgun (WGS) entry which is preliminary data.</text>
</comment>
<gene>
    <name evidence="5" type="ORF">DW839_09280</name>
</gene>
<dbReference type="EMBL" id="QSHZ01000008">
    <property type="protein sequence ID" value="RHC56514.1"/>
    <property type="molecule type" value="Genomic_DNA"/>
</dbReference>
<dbReference type="Gene3D" id="3.30.70.20">
    <property type="match status" value="1"/>
</dbReference>